<sequence>MRRSPHPAHTFEEAARAQVAAAAGCGAGAAPRALPALVRTAFWAKAPGWIGTDPADLEGPYVEVTVPPTSRSS</sequence>
<name>A0A6V8KWK5_9ACTN</name>
<evidence type="ECO:0000313" key="2">
    <source>
        <dbReference type="Proteomes" id="UP000482800"/>
    </source>
</evidence>
<dbReference type="AlphaFoldDB" id="A0A6V8KWK5"/>
<keyword evidence="2" id="KW-1185">Reference proteome</keyword>
<organism evidence="1 2">
    <name type="scientific">Phytohabitans houttuyneae</name>
    <dbReference type="NCBI Taxonomy" id="1076126"/>
    <lineage>
        <taxon>Bacteria</taxon>
        <taxon>Bacillati</taxon>
        <taxon>Actinomycetota</taxon>
        <taxon>Actinomycetes</taxon>
        <taxon>Micromonosporales</taxon>
        <taxon>Micromonosporaceae</taxon>
    </lineage>
</organism>
<reference evidence="1 2" key="2">
    <citation type="submission" date="2020-03" db="EMBL/GenBank/DDBJ databases">
        <authorList>
            <person name="Ichikawa N."/>
            <person name="Kimura A."/>
            <person name="Kitahashi Y."/>
            <person name="Uohara A."/>
        </authorList>
    </citation>
    <scope>NUCLEOTIDE SEQUENCE [LARGE SCALE GENOMIC DNA]</scope>
    <source>
        <strain evidence="1 2">NBRC 108639</strain>
    </source>
</reference>
<accession>A0A6V8KWK5</accession>
<gene>
    <name evidence="1" type="ORF">Phou_091550</name>
</gene>
<proteinExistence type="predicted"/>
<dbReference type="Proteomes" id="UP000482800">
    <property type="component" value="Unassembled WGS sequence"/>
</dbReference>
<evidence type="ECO:0000313" key="1">
    <source>
        <dbReference type="EMBL" id="GFJ84975.1"/>
    </source>
</evidence>
<comment type="caution">
    <text evidence="1">The sequence shown here is derived from an EMBL/GenBank/DDBJ whole genome shotgun (WGS) entry which is preliminary data.</text>
</comment>
<dbReference type="EMBL" id="BLPF01000004">
    <property type="protein sequence ID" value="GFJ84975.1"/>
    <property type="molecule type" value="Genomic_DNA"/>
</dbReference>
<reference evidence="1 2" key="1">
    <citation type="submission" date="2020-03" db="EMBL/GenBank/DDBJ databases">
        <title>Whole genome shotgun sequence of Phytohabitans houttuyneae NBRC 108639.</title>
        <authorList>
            <person name="Komaki H."/>
            <person name="Tamura T."/>
        </authorList>
    </citation>
    <scope>NUCLEOTIDE SEQUENCE [LARGE SCALE GENOMIC DNA]</scope>
    <source>
        <strain evidence="1 2">NBRC 108639</strain>
    </source>
</reference>
<protein>
    <submittedName>
        <fullName evidence="1">Uncharacterized protein</fullName>
    </submittedName>
</protein>